<sequence length="1133" mass="124507">MLSLLFFLLVSAVSLTQSLNQEGIFLQQVKHSLFDPTRSLSSWNDHDDTPCNWRGITCDPVSRQVVSVDLSSSQLSGTFPILLCRLPSLSYLSLFNNSINSSLTLDVSTCHDLQHLDLAENLLVGPIPDTLSLIPNLRYLDLSGNNFSGEIPARFGEFQRLETLNLVANLLNGSIPIYLGNISSLKQLLLAYNPFSPGQMPSQLGNLTNLKELWLSGCYLVGQIPASLGRLTRLTNLDLSWNRLTGSIPSSITELKSIVQIELYANSLSGALPLGMSNLTTLLRLDASMNELTGTIPDDLCGLPLQSLNLYDNRFEGSLPENITLSPNLYELKLFNNKLSGPLPNQLGMNSPLKSIDLSYNGFSGEIPYHLCGKGTLKDLILIYNSFSGKIPESLGKCQSLSRVRLKHNELSGTVPERFWGLPHVYLLELEDNSLSGSIAPSISGAHNLSMLLVSRNQFSGSIPEEIGSLGGLVLFSGSGNRITGQIPWGLLKLSELGMLDLSDNELSGEIAVGISAWRKLNELNLANNGLYGEIPSEIGSLPVLNYLDLSGNQFSGEIPLELQNLKLNLLNLSNNRLSGNLPPLYANENYRSSFVGNPGLCGDLADLCPRVGGGKNRGDSWILHLIFGVAGVIFIVGVVWFCWKYRTFKKNERGVAMSKWRSFHKIGFSELEIVDCLNEDNVIGSGASGKVYKVVLSNGEAVAVKKLWGGTRKEDGSVDSEKDEFEAEVQTLGKIRHKNIVRLWCCYDTGDCKLLVYEYMPNGSLGDLLHGSKGGLLDWPTRYKIALDAAEGLSYLHHDCVPPIVHRDVKSNNILLDGEFRARVADFGVAKVVQAVSKGSAAMSVVAGSCGYIAPEYAYTLRVNEKSDIYSFGVVILELVTGRLPLDPEFGEKDLVQWACNTLEQKGIDHIVDSKLDSKYKEEISRVLDVALLCTSSLPISRPSMRKVVKLLLEAGAEIKTKTAKKDGKFSPYFYEEASDQGEYAYTLRVNEKSDIYSFGVVILELVTGRLPLDPEFGEKDLVQWACNTLEQKGIDHIVDSKLDSKYKEEISRVLDVALLCTSSLPISRPSMRKVVKLLLEAGAEIKTKTAKKDGKFSPYFYEEASDQGGFIGKKPPPALMRKGELQRETST</sequence>
<dbReference type="GO" id="GO:0006952">
    <property type="term" value="P:defense response"/>
    <property type="evidence" value="ECO:0007669"/>
    <property type="project" value="UniProtKB-ARBA"/>
</dbReference>
<keyword evidence="14 21" id="KW-0067">ATP-binding</keyword>
<feature type="region of interest" description="Disordered" evidence="22">
    <location>
        <begin position="1109"/>
        <end position="1133"/>
    </location>
</feature>
<evidence type="ECO:0000313" key="27">
    <source>
        <dbReference type="Proteomes" id="UP000516437"/>
    </source>
</evidence>
<dbReference type="OrthoDB" id="2021138at2759"/>
<dbReference type="SUPFAM" id="SSF52047">
    <property type="entry name" value="RNI-like"/>
    <property type="match status" value="1"/>
</dbReference>
<dbReference type="AlphaFoldDB" id="A0A6A1WSC4"/>
<dbReference type="PROSITE" id="PS50011">
    <property type="entry name" value="PROTEIN_KINASE_DOM"/>
    <property type="match status" value="1"/>
</dbReference>
<dbReference type="Gene3D" id="1.10.510.10">
    <property type="entry name" value="Transferase(Phosphotransferase) domain 1"/>
    <property type="match status" value="2"/>
</dbReference>
<dbReference type="PANTHER" id="PTHR48053">
    <property type="entry name" value="LEUCINE RICH REPEAT FAMILY PROTEIN, EXPRESSED"/>
    <property type="match status" value="1"/>
</dbReference>
<comment type="caution">
    <text evidence="26">The sequence shown here is derived from an EMBL/GenBank/DDBJ whole genome shotgun (WGS) entry which is preliminary data.</text>
</comment>
<comment type="catalytic activity">
    <reaction evidence="20">
        <text>L-seryl-[protein] + ATP = O-phospho-L-seryl-[protein] + ADP + H(+)</text>
        <dbReference type="Rhea" id="RHEA:17989"/>
        <dbReference type="Rhea" id="RHEA-COMP:9863"/>
        <dbReference type="Rhea" id="RHEA-COMP:11604"/>
        <dbReference type="ChEBI" id="CHEBI:15378"/>
        <dbReference type="ChEBI" id="CHEBI:29999"/>
        <dbReference type="ChEBI" id="CHEBI:30616"/>
        <dbReference type="ChEBI" id="CHEBI:83421"/>
        <dbReference type="ChEBI" id="CHEBI:456216"/>
        <dbReference type="EC" id="2.7.11.1"/>
    </reaction>
</comment>
<feature type="transmembrane region" description="Helical" evidence="23">
    <location>
        <begin position="622"/>
        <end position="644"/>
    </location>
</feature>
<keyword evidence="7" id="KW-0433">Leucine-rich repeat</keyword>
<evidence type="ECO:0000259" key="25">
    <source>
        <dbReference type="PROSITE" id="PS50011"/>
    </source>
</evidence>
<evidence type="ECO:0000256" key="11">
    <source>
        <dbReference type="ARBA" id="ARBA00022737"/>
    </source>
</evidence>
<dbReference type="Pfam" id="PF08263">
    <property type="entry name" value="LRRNT_2"/>
    <property type="match status" value="1"/>
</dbReference>
<dbReference type="InterPro" id="IPR003591">
    <property type="entry name" value="Leu-rich_rpt_typical-subtyp"/>
</dbReference>
<dbReference type="EMBL" id="RXIC02000019">
    <property type="protein sequence ID" value="KAB1226688.1"/>
    <property type="molecule type" value="Genomic_DNA"/>
</dbReference>
<evidence type="ECO:0000256" key="10">
    <source>
        <dbReference type="ARBA" id="ARBA00022729"/>
    </source>
</evidence>
<keyword evidence="15 23" id="KW-1133">Transmembrane helix</keyword>
<keyword evidence="8" id="KW-0808">Transferase</keyword>
<evidence type="ECO:0000256" key="19">
    <source>
        <dbReference type="ARBA" id="ARBA00047899"/>
    </source>
</evidence>
<dbReference type="InterPro" id="IPR001611">
    <property type="entry name" value="Leu-rich_rpt"/>
</dbReference>
<dbReference type="Pfam" id="PF23598">
    <property type="entry name" value="LRR_14"/>
    <property type="match status" value="1"/>
</dbReference>
<feature type="chain" id="PRO_5025650993" description="non-specific serine/threonine protein kinase" evidence="24">
    <location>
        <begin position="19"/>
        <end position="1133"/>
    </location>
</feature>
<dbReference type="GO" id="GO:0005524">
    <property type="term" value="F:ATP binding"/>
    <property type="evidence" value="ECO:0007669"/>
    <property type="project" value="UniProtKB-UniRule"/>
</dbReference>
<evidence type="ECO:0000256" key="4">
    <source>
        <dbReference type="ARBA" id="ARBA00022475"/>
    </source>
</evidence>
<dbReference type="PANTHER" id="PTHR48053:SF159">
    <property type="entry name" value="PROTEIN KINASE DOMAIN-CONTAINING PROTEIN"/>
    <property type="match status" value="1"/>
</dbReference>
<evidence type="ECO:0000256" key="22">
    <source>
        <dbReference type="SAM" id="MobiDB-lite"/>
    </source>
</evidence>
<dbReference type="InterPro" id="IPR055414">
    <property type="entry name" value="LRR_R13L4/SHOC2-like"/>
</dbReference>
<evidence type="ECO:0000256" key="2">
    <source>
        <dbReference type="ARBA" id="ARBA00008684"/>
    </source>
</evidence>
<evidence type="ECO:0000256" key="20">
    <source>
        <dbReference type="ARBA" id="ARBA00048679"/>
    </source>
</evidence>
<name>A0A6A1WSC4_9ROSI</name>
<dbReference type="FunFam" id="3.80.10.10:FF:000453">
    <property type="entry name" value="Leucine-rich receptor-like protein kinase family protein"/>
    <property type="match status" value="1"/>
</dbReference>
<keyword evidence="16 23" id="KW-0472">Membrane</keyword>
<feature type="domain" description="Protein kinase" evidence="25">
    <location>
        <begin position="678"/>
        <end position="975"/>
    </location>
</feature>
<dbReference type="GO" id="GO:0051707">
    <property type="term" value="P:response to other organism"/>
    <property type="evidence" value="ECO:0007669"/>
    <property type="project" value="UniProtKB-ARBA"/>
</dbReference>
<keyword evidence="18" id="KW-0325">Glycoprotein</keyword>
<dbReference type="InterPro" id="IPR017441">
    <property type="entry name" value="Protein_kinase_ATP_BS"/>
</dbReference>
<reference evidence="26 27" key="1">
    <citation type="journal article" date="2019" name="Plant Biotechnol. J.">
        <title>The red bayberry genome and genetic basis of sex determination.</title>
        <authorList>
            <person name="Jia H.M."/>
            <person name="Jia H.J."/>
            <person name="Cai Q.L."/>
            <person name="Wang Y."/>
            <person name="Zhao H.B."/>
            <person name="Yang W.F."/>
            <person name="Wang G.Y."/>
            <person name="Li Y.H."/>
            <person name="Zhan D.L."/>
            <person name="Shen Y.T."/>
            <person name="Niu Q.F."/>
            <person name="Chang L."/>
            <person name="Qiu J."/>
            <person name="Zhao L."/>
            <person name="Xie H.B."/>
            <person name="Fu W.Y."/>
            <person name="Jin J."/>
            <person name="Li X.W."/>
            <person name="Jiao Y."/>
            <person name="Zhou C.C."/>
            <person name="Tu T."/>
            <person name="Chai C.Y."/>
            <person name="Gao J.L."/>
            <person name="Fan L.J."/>
            <person name="van de Weg E."/>
            <person name="Wang J.Y."/>
            <person name="Gao Z.S."/>
        </authorList>
    </citation>
    <scope>NUCLEOTIDE SEQUENCE [LARGE SCALE GENOMIC DNA]</scope>
    <source>
        <tissue evidence="26">Leaves</tissue>
    </source>
</reference>
<evidence type="ECO:0000256" key="6">
    <source>
        <dbReference type="ARBA" id="ARBA00022553"/>
    </source>
</evidence>
<evidence type="ECO:0000256" key="7">
    <source>
        <dbReference type="ARBA" id="ARBA00022614"/>
    </source>
</evidence>
<feature type="binding site" evidence="21">
    <location>
        <position position="707"/>
    </location>
    <ligand>
        <name>ATP</name>
        <dbReference type="ChEBI" id="CHEBI:30616"/>
    </ligand>
</feature>
<evidence type="ECO:0000256" key="9">
    <source>
        <dbReference type="ARBA" id="ARBA00022692"/>
    </source>
</evidence>
<evidence type="ECO:0000256" key="16">
    <source>
        <dbReference type="ARBA" id="ARBA00023136"/>
    </source>
</evidence>
<evidence type="ECO:0000256" key="12">
    <source>
        <dbReference type="ARBA" id="ARBA00022741"/>
    </source>
</evidence>
<gene>
    <name evidence="26" type="ORF">CJ030_MR1G008463</name>
</gene>
<dbReference type="GO" id="GO:0005886">
    <property type="term" value="C:plasma membrane"/>
    <property type="evidence" value="ECO:0007669"/>
    <property type="project" value="UniProtKB-SubCell"/>
</dbReference>
<dbReference type="FunFam" id="1.10.510.10:FF:000201">
    <property type="entry name" value="Leucine-rich repeat receptor-like serine/threonine-protein kinase"/>
    <property type="match status" value="1"/>
</dbReference>
<keyword evidence="27" id="KW-1185">Reference proteome</keyword>
<keyword evidence="10 24" id="KW-0732">Signal</keyword>
<dbReference type="FunFam" id="3.80.10.10:FF:000077">
    <property type="entry name" value="LRR receptor-like serine/threonine-protein kinase ERL1"/>
    <property type="match status" value="1"/>
</dbReference>
<keyword evidence="4" id="KW-1003">Cell membrane</keyword>
<comment type="similarity">
    <text evidence="2">Belongs to the protein kinase superfamily. Ser/Thr protein kinase family.</text>
</comment>
<keyword evidence="6" id="KW-0597">Phosphoprotein</keyword>
<dbReference type="PROSITE" id="PS00108">
    <property type="entry name" value="PROTEIN_KINASE_ST"/>
    <property type="match status" value="1"/>
</dbReference>
<dbReference type="FunFam" id="3.80.10.10:FF:000215">
    <property type="entry name" value="Receptor-like protein kinase HSL1"/>
    <property type="match status" value="1"/>
</dbReference>
<dbReference type="Gene3D" id="3.30.200.20">
    <property type="entry name" value="Phosphorylase Kinase, domain 1"/>
    <property type="match status" value="1"/>
</dbReference>
<comment type="subcellular location">
    <subcellularLocation>
        <location evidence="1">Cell membrane</location>
        <topology evidence="1">Single-pass type I membrane protein</topology>
    </subcellularLocation>
</comment>
<evidence type="ECO:0000256" key="23">
    <source>
        <dbReference type="SAM" id="Phobius"/>
    </source>
</evidence>
<dbReference type="FunFam" id="3.30.200.20:FF:000711">
    <property type="entry name" value="Receptor-like protein kinase HSL1"/>
    <property type="match status" value="1"/>
</dbReference>
<dbReference type="GO" id="GO:0009791">
    <property type="term" value="P:post-embryonic development"/>
    <property type="evidence" value="ECO:0007669"/>
    <property type="project" value="UniProtKB-ARBA"/>
</dbReference>
<keyword evidence="12 21" id="KW-0547">Nucleotide-binding</keyword>
<dbReference type="InterPro" id="IPR000719">
    <property type="entry name" value="Prot_kinase_dom"/>
</dbReference>
<feature type="compositionally biased region" description="Basic and acidic residues" evidence="22">
    <location>
        <begin position="1123"/>
        <end position="1133"/>
    </location>
</feature>
<dbReference type="InterPro" id="IPR013210">
    <property type="entry name" value="LRR_N_plant-typ"/>
</dbReference>
<evidence type="ECO:0000256" key="17">
    <source>
        <dbReference type="ARBA" id="ARBA00023170"/>
    </source>
</evidence>
<evidence type="ECO:0000256" key="14">
    <source>
        <dbReference type="ARBA" id="ARBA00022840"/>
    </source>
</evidence>
<evidence type="ECO:0000256" key="18">
    <source>
        <dbReference type="ARBA" id="ARBA00023180"/>
    </source>
</evidence>
<dbReference type="Pfam" id="PF00069">
    <property type="entry name" value="Pkinase"/>
    <property type="match status" value="1"/>
</dbReference>
<dbReference type="SUPFAM" id="SSF56112">
    <property type="entry name" value="Protein kinase-like (PK-like)"/>
    <property type="match status" value="2"/>
</dbReference>
<evidence type="ECO:0000256" key="5">
    <source>
        <dbReference type="ARBA" id="ARBA00022527"/>
    </source>
</evidence>
<organism evidence="26 27">
    <name type="scientific">Morella rubra</name>
    <name type="common">Chinese bayberry</name>
    <dbReference type="NCBI Taxonomy" id="262757"/>
    <lineage>
        <taxon>Eukaryota</taxon>
        <taxon>Viridiplantae</taxon>
        <taxon>Streptophyta</taxon>
        <taxon>Embryophyta</taxon>
        <taxon>Tracheophyta</taxon>
        <taxon>Spermatophyta</taxon>
        <taxon>Magnoliopsida</taxon>
        <taxon>eudicotyledons</taxon>
        <taxon>Gunneridae</taxon>
        <taxon>Pentapetalae</taxon>
        <taxon>rosids</taxon>
        <taxon>fabids</taxon>
        <taxon>Fagales</taxon>
        <taxon>Myricaceae</taxon>
        <taxon>Morella</taxon>
    </lineage>
</organism>
<evidence type="ECO:0000256" key="8">
    <source>
        <dbReference type="ARBA" id="ARBA00022679"/>
    </source>
</evidence>
<dbReference type="Pfam" id="PF00560">
    <property type="entry name" value="LRR_1"/>
    <property type="match status" value="7"/>
</dbReference>
<dbReference type="SMART" id="SM00369">
    <property type="entry name" value="LRR_TYP"/>
    <property type="match status" value="6"/>
</dbReference>
<keyword evidence="9 23" id="KW-0812">Transmembrane</keyword>
<dbReference type="InterPro" id="IPR011009">
    <property type="entry name" value="Kinase-like_dom_sf"/>
</dbReference>
<comment type="catalytic activity">
    <reaction evidence="19">
        <text>L-threonyl-[protein] + ATP = O-phospho-L-threonyl-[protein] + ADP + H(+)</text>
        <dbReference type="Rhea" id="RHEA:46608"/>
        <dbReference type="Rhea" id="RHEA-COMP:11060"/>
        <dbReference type="Rhea" id="RHEA-COMP:11605"/>
        <dbReference type="ChEBI" id="CHEBI:15378"/>
        <dbReference type="ChEBI" id="CHEBI:30013"/>
        <dbReference type="ChEBI" id="CHEBI:30616"/>
        <dbReference type="ChEBI" id="CHEBI:61977"/>
        <dbReference type="ChEBI" id="CHEBI:456216"/>
        <dbReference type="EC" id="2.7.11.1"/>
    </reaction>
</comment>
<proteinExistence type="inferred from homology"/>
<evidence type="ECO:0000256" key="1">
    <source>
        <dbReference type="ARBA" id="ARBA00004251"/>
    </source>
</evidence>
<dbReference type="EC" id="2.7.11.1" evidence="3"/>
<evidence type="ECO:0000313" key="26">
    <source>
        <dbReference type="EMBL" id="KAB1226688.1"/>
    </source>
</evidence>
<evidence type="ECO:0000256" key="24">
    <source>
        <dbReference type="SAM" id="SignalP"/>
    </source>
</evidence>
<dbReference type="SUPFAM" id="SSF52058">
    <property type="entry name" value="L domain-like"/>
    <property type="match status" value="1"/>
</dbReference>
<protein>
    <recommendedName>
        <fullName evidence="3">non-specific serine/threonine protein kinase</fullName>
        <ecNumber evidence="3">2.7.11.1</ecNumber>
    </recommendedName>
</protein>
<keyword evidence="11" id="KW-0677">Repeat</keyword>
<dbReference type="PROSITE" id="PS00107">
    <property type="entry name" value="PROTEIN_KINASE_ATP"/>
    <property type="match status" value="1"/>
</dbReference>
<evidence type="ECO:0000256" key="15">
    <source>
        <dbReference type="ARBA" id="ARBA00022989"/>
    </source>
</evidence>
<evidence type="ECO:0000256" key="13">
    <source>
        <dbReference type="ARBA" id="ARBA00022777"/>
    </source>
</evidence>
<evidence type="ECO:0000256" key="21">
    <source>
        <dbReference type="PROSITE-ProRule" id="PRU10141"/>
    </source>
</evidence>
<dbReference type="InterPro" id="IPR032675">
    <property type="entry name" value="LRR_dom_sf"/>
</dbReference>
<evidence type="ECO:0000256" key="3">
    <source>
        <dbReference type="ARBA" id="ARBA00012513"/>
    </source>
</evidence>
<dbReference type="InterPro" id="IPR008271">
    <property type="entry name" value="Ser/Thr_kinase_AS"/>
</dbReference>
<keyword evidence="13 26" id="KW-0418">Kinase</keyword>
<feature type="signal peptide" evidence="24">
    <location>
        <begin position="1"/>
        <end position="18"/>
    </location>
</feature>
<dbReference type="Proteomes" id="UP000516437">
    <property type="component" value="Chromosome 1"/>
</dbReference>
<keyword evidence="17 26" id="KW-0675">Receptor</keyword>
<dbReference type="GO" id="GO:0004674">
    <property type="term" value="F:protein serine/threonine kinase activity"/>
    <property type="evidence" value="ECO:0007669"/>
    <property type="project" value="UniProtKB-KW"/>
</dbReference>
<dbReference type="InterPro" id="IPR051716">
    <property type="entry name" value="Plant_RL_S/T_kinase"/>
</dbReference>
<accession>A0A6A1WSC4</accession>
<dbReference type="SMART" id="SM00220">
    <property type="entry name" value="S_TKc"/>
    <property type="match status" value="1"/>
</dbReference>
<keyword evidence="5" id="KW-0723">Serine/threonine-protein kinase</keyword>
<dbReference type="Gene3D" id="3.80.10.10">
    <property type="entry name" value="Ribonuclease Inhibitor"/>
    <property type="match status" value="3"/>
</dbReference>